<dbReference type="SUPFAM" id="SSF50156">
    <property type="entry name" value="PDZ domain-like"/>
    <property type="match status" value="1"/>
</dbReference>
<sequence>MCMHFEECGNMLENAELNVTSFVFPINNSRIVVEINTQKQNLLSKKVLQAVANDHVVTTSLADNKIRRTVFVERKPNERFGFTLQSYAFRSRRTNSMERITYIDHVVLDTPAYTAGLRAGDVILAMNGRNIQKFAHKTLVQYINDHLTLRMVVLYENCVNRIDLCAKAIKLKKLLSDKLFEYNLLNVQEERLTSGLSCLSEDEIFRYFNTAPSTPSSESSLILDTTNLWRRNSNLTCVNSPSISMTTTLPQRRTSIVVTRNFSIGKFSSPNLCNYPNECQLIIRQRRFSKNLSELPSLNFVEQCTSDVKKAGECPQILEIEFSNRNCEEKSPSKSLESVITRL</sequence>
<dbReference type="InterPro" id="IPR001478">
    <property type="entry name" value="PDZ"/>
</dbReference>
<dbReference type="AlphaFoldDB" id="A0A915ISZ5"/>
<evidence type="ECO:0000313" key="4">
    <source>
        <dbReference type="Proteomes" id="UP000887565"/>
    </source>
</evidence>
<evidence type="ECO:0000259" key="3">
    <source>
        <dbReference type="PROSITE" id="PS50106"/>
    </source>
</evidence>
<reference evidence="5" key="1">
    <citation type="submission" date="2022-11" db="UniProtKB">
        <authorList>
            <consortium name="WormBaseParasite"/>
        </authorList>
    </citation>
    <scope>IDENTIFICATION</scope>
</reference>
<dbReference type="WBParaSite" id="nRc.2.0.1.t17324-RA">
    <property type="protein sequence ID" value="nRc.2.0.1.t17324-RA"/>
    <property type="gene ID" value="nRc.2.0.1.g17324"/>
</dbReference>
<name>A0A915ISZ5_ROMCU</name>
<dbReference type="SMART" id="SM00228">
    <property type="entry name" value="PDZ"/>
    <property type="match status" value="1"/>
</dbReference>
<comment type="subcellular location">
    <subcellularLocation>
        <location evidence="1">Cytoplasm</location>
    </subcellularLocation>
</comment>
<dbReference type="Proteomes" id="UP000887565">
    <property type="component" value="Unplaced"/>
</dbReference>
<dbReference type="Pfam" id="PF00595">
    <property type="entry name" value="PDZ"/>
    <property type="match status" value="1"/>
</dbReference>
<dbReference type="PROSITE" id="PS50106">
    <property type="entry name" value="PDZ"/>
    <property type="match status" value="1"/>
</dbReference>
<dbReference type="PANTHER" id="PTHR15963">
    <property type="entry name" value="GENERAL RECEPTOR FOR PHOSPHOINOSITIDES 1-ASSOCIATED SCAFFOLD PROTEIN-RELATED"/>
    <property type="match status" value="1"/>
</dbReference>
<accession>A0A915ISZ5</accession>
<keyword evidence="2" id="KW-0963">Cytoplasm</keyword>
<dbReference type="PANTHER" id="PTHR15963:SF5">
    <property type="entry name" value="SHORT SPINDLE 6, ISOFORM A"/>
    <property type="match status" value="1"/>
</dbReference>
<dbReference type="InterPro" id="IPR036034">
    <property type="entry name" value="PDZ_sf"/>
</dbReference>
<proteinExistence type="predicted"/>
<feature type="domain" description="PDZ" evidence="3">
    <location>
        <begin position="69"/>
        <end position="145"/>
    </location>
</feature>
<protein>
    <submittedName>
        <fullName evidence="5">PDZ domain-containing protein</fullName>
    </submittedName>
</protein>
<dbReference type="GO" id="GO:0005737">
    <property type="term" value="C:cytoplasm"/>
    <property type="evidence" value="ECO:0007669"/>
    <property type="project" value="UniProtKB-SubCell"/>
</dbReference>
<evidence type="ECO:0000256" key="2">
    <source>
        <dbReference type="ARBA" id="ARBA00022490"/>
    </source>
</evidence>
<evidence type="ECO:0000313" key="5">
    <source>
        <dbReference type="WBParaSite" id="nRc.2.0.1.t17324-RA"/>
    </source>
</evidence>
<organism evidence="4 5">
    <name type="scientific">Romanomermis culicivorax</name>
    <name type="common">Nematode worm</name>
    <dbReference type="NCBI Taxonomy" id="13658"/>
    <lineage>
        <taxon>Eukaryota</taxon>
        <taxon>Metazoa</taxon>
        <taxon>Ecdysozoa</taxon>
        <taxon>Nematoda</taxon>
        <taxon>Enoplea</taxon>
        <taxon>Dorylaimia</taxon>
        <taxon>Mermithida</taxon>
        <taxon>Mermithoidea</taxon>
        <taxon>Mermithidae</taxon>
        <taxon>Romanomermis</taxon>
    </lineage>
</organism>
<dbReference type="InterPro" id="IPR052122">
    <property type="entry name" value="Intracell_Traff_Signaling_Reg"/>
</dbReference>
<keyword evidence="4" id="KW-1185">Reference proteome</keyword>
<evidence type="ECO:0000256" key="1">
    <source>
        <dbReference type="ARBA" id="ARBA00004496"/>
    </source>
</evidence>
<dbReference type="Gene3D" id="2.30.42.10">
    <property type="match status" value="1"/>
</dbReference>